<accession>A0A1H2LY67</accession>
<dbReference type="InterPro" id="IPR050312">
    <property type="entry name" value="IolE/XylAMocC-like"/>
</dbReference>
<keyword evidence="2" id="KW-0413">Isomerase</keyword>
<dbReference type="InterPro" id="IPR013022">
    <property type="entry name" value="Xyl_isomerase-like_TIM-brl"/>
</dbReference>
<reference evidence="3" key="1">
    <citation type="submission" date="2016-10" db="EMBL/GenBank/DDBJ databases">
        <authorList>
            <person name="Varghese N."/>
            <person name="Submissions S."/>
        </authorList>
    </citation>
    <scope>NUCLEOTIDE SEQUENCE [LARGE SCALE GENOMIC DNA]</scope>
    <source>
        <strain evidence="3">DSM 45079</strain>
    </source>
</reference>
<protein>
    <submittedName>
        <fullName evidence="2">Sugar phosphate isomerase/epimerase</fullName>
    </submittedName>
</protein>
<evidence type="ECO:0000313" key="3">
    <source>
        <dbReference type="Proteomes" id="UP000182977"/>
    </source>
</evidence>
<evidence type="ECO:0000259" key="1">
    <source>
        <dbReference type="Pfam" id="PF01261"/>
    </source>
</evidence>
<dbReference type="AlphaFoldDB" id="A0A1H2LY67"/>
<dbReference type="Gene3D" id="3.20.20.150">
    <property type="entry name" value="Divalent-metal-dependent TIM barrel enzymes"/>
    <property type="match status" value="1"/>
</dbReference>
<feature type="domain" description="Xylose isomerase-like TIM barrel" evidence="1">
    <location>
        <begin position="39"/>
        <end position="269"/>
    </location>
</feature>
<dbReference type="GO" id="GO:0016853">
    <property type="term" value="F:isomerase activity"/>
    <property type="evidence" value="ECO:0007669"/>
    <property type="project" value="UniProtKB-KW"/>
</dbReference>
<dbReference type="Proteomes" id="UP000182977">
    <property type="component" value="Chromosome I"/>
</dbReference>
<dbReference type="RefSeq" id="WP_046772212.1">
    <property type="nucleotide sequence ID" value="NZ_LBMC01000058.1"/>
</dbReference>
<keyword evidence="3" id="KW-1185">Reference proteome</keyword>
<sequence length="318" mass="34136">MVAPEAVDGTREPGISFGSWAFSFGPFSGRPWSFEDVCRFTADAGYDAIEINGFRPHPHDEDLDSDAACADLRRFVDDLGLGISAYAPDFTTVPPAEAPLESYLRRLDSVLAFCRRMGITAVRTDTVTGPDAVPPDQAEARFGQLVTAFAAGARRCADAGVTLLWEFEPGFWLNRPSQVVRLLTEVGEPNFRVLFDTAHAYTGAVAGARHGAAPELLDGGEVEYARRLAPWLGHLHLIDSDGSLHDDDTSNHLPFGTGGVDFAGVLDALGPAVAGLPWWTVDFCFCPTTEADAGPAVPYVRSLLDAVRSGQADEVARP</sequence>
<dbReference type="InterPro" id="IPR036237">
    <property type="entry name" value="Xyl_isomerase-like_sf"/>
</dbReference>
<dbReference type="OrthoDB" id="104997at2"/>
<dbReference type="EMBL" id="LT629791">
    <property type="protein sequence ID" value="SDU85236.1"/>
    <property type="molecule type" value="Genomic_DNA"/>
</dbReference>
<evidence type="ECO:0000313" key="2">
    <source>
        <dbReference type="EMBL" id="SDU85236.1"/>
    </source>
</evidence>
<proteinExistence type="predicted"/>
<organism evidence="2 3">
    <name type="scientific">Jiangella alkaliphila</name>
    <dbReference type="NCBI Taxonomy" id="419479"/>
    <lineage>
        <taxon>Bacteria</taxon>
        <taxon>Bacillati</taxon>
        <taxon>Actinomycetota</taxon>
        <taxon>Actinomycetes</taxon>
        <taxon>Jiangellales</taxon>
        <taxon>Jiangellaceae</taxon>
        <taxon>Jiangella</taxon>
    </lineage>
</organism>
<name>A0A1H2LY67_9ACTN</name>
<dbReference type="STRING" id="419479.SAMN04488563_6747"/>
<dbReference type="Pfam" id="PF01261">
    <property type="entry name" value="AP_endonuc_2"/>
    <property type="match status" value="1"/>
</dbReference>
<dbReference type="PANTHER" id="PTHR12110">
    <property type="entry name" value="HYDROXYPYRUVATE ISOMERASE"/>
    <property type="match status" value="1"/>
</dbReference>
<dbReference type="SUPFAM" id="SSF51658">
    <property type="entry name" value="Xylose isomerase-like"/>
    <property type="match status" value="1"/>
</dbReference>
<gene>
    <name evidence="2" type="ORF">SAMN04488563_6747</name>
</gene>